<keyword evidence="17" id="KW-1208">Phospholipid metabolism</keyword>
<evidence type="ECO:0000256" key="8">
    <source>
        <dbReference type="ARBA" id="ARBA00022475"/>
    </source>
</evidence>
<feature type="transmembrane region" description="Helical" evidence="19">
    <location>
        <begin position="170"/>
        <end position="188"/>
    </location>
</feature>
<evidence type="ECO:0000256" key="4">
    <source>
        <dbReference type="ARBA" id="ARBA00005189"/>
    </source>
</evidence>
<dbReference type="PROSITE" id="PS01315">
    <property type="entry name" value="CDS"/>
    <property type="match status" value="1"/>
</dbReference>
<evidence type="ECO:0000256" key="14">
    <source>
        <dbReference type="ARBA" id="ARBA00023098"/>
    </source>
</evidence>
<evidence type="ECO:0000256" key="2">
    <source>
        <dbReference type="ARBA" id="ARBA00004651"/>
    </source>
</evidence>
<feature type="transmembrane region" description="Helical" evidence="19">
    <location>
        <begin position="126"/>
        <end position="149"/>
    </location>
</feature>
<feature type="transmembrane region" description="Helical" evidence="19">
    <location>
        <begin position="71"/>
        <end position="90"/>
    </location>
</feature>
<sequence length="257" mass="28150">MTKRIITGAIGGIGFLSLLYLGGTAYGVLLFFIVFLGFYEWLRMNSIHIWDISSIIGFIFTIYYFLPTRFYGGPTIEAVLLEVLLLLLVPVMTKNKSSIHEVAYILLGSLYLGTSFHLMMETRLLTEGFAITLTILIAVWTTDSAAYFVGKAIGKHKLWPAISPNKTIEGSLGGIVFAIVFVAVVNLFVGGATFFHAILIALTVAISGQLGDLVESAVKRALDVKDSGRILPGHGGILDRFDSLIFVFPVLYLFTLI</sequence>
<evidence type="ECO:0000256" key="12">
    <source>
        <dbReference type="ARBA" id="ARBA00022695"/>
    </source>
</evidence>
<evidence type="ECO:0000256" key="17">
    <source>
        <dbReference type="ARBA" id="ARBA00023264"/>
    </source>
</evidence>
<dbReference type="InterPro" id="IPR000374">
    <property type="entry name" value="PC_trans"/>
</dbReference>
<evidence type="ECO:0000313" key="21">
    <source>
        <dbReference type="Proteomes" id="UP000284219"/>
    </source>
</evidence>
<evidence type="ECO:0000256" key="19">
    <source>
        <dbReference type="SAM" id="Phobius"/>
    </source>
</evidence>
<evidence type="ECO:0000256" key="11">
    <source>
        <dbReference type="ARBA" id="ARBA00022692"/>
    </source>
</evidence>
<keyword evidence="8" id="KW-1003">Cell membrane</keyword>
<dbReference type="PANTHER" id="PTHR46382">
    <property type="entry name" value="PHOSPHATIDATE CYTIDYLYLTRANSFERASE"/>
    <property type="match status" value="1"/>
</dbReference>
<keyword evidence="12 18" id="KW-0548">Nucleotidyltransferase</keyword>
<evidence type="ECO:0000256" key="9">
    <source>
        <dbReference type="ARBA" id="ARBA00022516"/>
    </source>
</evidence>
<evidence type="ECO:0000256" key="13">
    <source>
        <dbReference type="ARBA" id="ARBA00022989"/>
    </source>
</evidence>
<dbReference type="PANTHER" id="PTHR46382:SF1">
    <property type="entry name" value="PHOSPHATIDATE CYTIDYLYLTRANSFERASE"/>
    <property type="match status" value="1"/>
</dbReference>
<reference evidence="20 21" key="1">
    <citation type="submission" date="2016-08" db="EMBL/GenBank/DDBJ databases">
        <title>Novel Firmicute Genomes.</title>
        <authorList>
            <person name="Poppleton D.I."/>
            <person name="Gribaldo S."/>
        </authorList>
    </citation>
    <scope>NUCLEOTIDE SEQUENCE [LARGE SCALE GENOMIC DNA]</scope>
    <source>
        <strain evidence="20 21">RAOx-1</strain>
    </source>
</reference>
<keyword evidence="10 18" id="KW-0808">Transferase</keyword>
<accession>A0A419SJW3</accession>
<comment type="similarity">
    <text evidence="5 18">Belongs to the CDS family.</text>
</comment>
<dbReference type="EC" id="2.7.7.41" evidence="6 18"/>
<evidence type="ECO:0000256" key="10">
    <source>
        <dbReference type="ARBA" id="ARBA00022679"/>
    </source>
</evidence>
<dbReference type="GO" id="GO:0004605">
    <property type="term" value="F:phosphatidate cytidylyltransferase activity"/>
    <property type="evidence" value="ECO:0007669"/>
    <property type="project" value="UniProtKB-EC"/>
</dbReference>
<comment type="pathway">
    <text evidence="4">Lipid metabolism.</text>
</comment>
<dbReference type="AlphaFoldDB" id="A0A419SJW3"/>
<keyword evidence="15 19" id="KW-0472">Membrane</keyword>
<keyword evidence="14" id="KW-0443">Lipid metabolism</keyword>
<evidence type="ECO:0000256" key="18">
    <source>
        <dbReference type="RuleBase" id="RU003938"/>
    </source>
</evidence>
<dbReference type="OrthoDB" id="9799199at2"/>
<dbReference type="GO" id="GO:0016024">
    <property type="term" value="P:CDP-diacylglycerol biosynthetic process"/>
    <property type="evidence" value="ECO:0007669"/>
    <property type="project" value="UniProtKB-UniPathway"/>
</dbReference>
<comment type="subcellular location">
    <subcellularLocation>
        <location evidence="2">Cell membrane</location>
        <topology evidence="2">Multi-pass membrane protein</topology>
    </subcellularLocation>
</comment>
<evidence type="ECO:0000256" key="5">
    <source>
        <dbReference type="ARBA" id="ARBA00010185"/>
    </source>
</evidence>
<feature type="transmembrane region" description="Helical" evidence="19">
    <location>
        <begin position="102"/>
        <end position="120"/>
    </location>
</feature>
<dbReference type="Proteomes" id="UP000284219">
    <property type="component" value="Unassembled WGS sequence"/>
</dbReference>
<evidence type="ECO:0000256" key="1">
    <source>
        <dbReference type="ARBA" id="ARBA00001698"/>
    </source>
</evidence>
<keyword evidence="13 19" id="KW-1133">Transmembrane helix</keyword>
<keyword evidence="11 18" id="KW-0812">Transmembrane</keyword>
<feature type="transmembrane region" description="Helical" evidence="19">
    <location>
        <begin position="47"/>
        <end position="65"/>
    </location>
</feature>
<dbReference type="RefSeq" id="WP_120189527.1">
    <property type="nucleotide sequence ID" value="NZ_MCHY01000008.1"/>
</dbReference>
<feature type="transmembrane region" description="Helical" evidence="19">
    <location>
        <begin position="6"/>
        <end position="35"/>
    </location>
</feature>
<evidence type="ECO:0000256" key="6">
    <source>
        <dbReference type="ARBA" id="ARBA00012487"/>
    </source>
</evidence>
<keyword evidence="21" id="KW-1185">Reference proteome</keyword>
<comment type="caution">
    <text evidence="20">The sequence shown here is derived from an EMBL/GenBank/DDBJ whole genome shotgun (WGS) entry which is preliminary data.</text>
</comment>
<dbReference type="EMBL" id="MCHY01000008">
    <property type="protein sequence ID" value="RKD24262.1"/>
    <property type="molecule type" value="Genomic_DNA"/>
</dbReference>
<evidence type="ECO:0000256" key="3">
    <source>
        <dbReference type="ARBA" id="ARBA00005119"/>
    </source>
</evidence>
<comment type="pathway">
    <text evidence="3 18">Phospholipid metabolism; CDP-diacylglycerol biosynthesis; CDP-diacylglycerol from sn-glycerol 3-phosphate: step 3/3.</text>
</comment>
<keyword evidence="16" id="KW-0594">Phospholipid biosynthesis</keyword>
<dbReference type="Pfam" id="PF01148">
    <property type="entry name" value="CTP_transf_1"/>
    <property type="match status" value="1"/>
</dbReference>
<evidence type="ECO:0000256" key="16">
    <source>
        <dbReference type="ARBA" id="ARBA00023209"/>
    </source>
</evidence>
<name>A0A419SJW3_9BACL</name>
<organism evidence="20 21">
    <name type="scientific">Ammoniphilus oxalaticus</name>
    <dbReference type="NCBI Taxonomy" id="66863"/>
    <lineage>
        <taxon>Bacteria</taxon>
        <taxon>Bacillati</taxon>
        <taxon>Bacillota</taxon>
        <taxon>Bacilli</taxon>
        <taxon>Bacillales</taxon>
        <taxon>Paenibacillaceae</taxon>
        <taxon>Aneurinibacillus group</taxon>
        <taxon>Ammoniphilus</taxon>
    </lineage>
</organism>
<keyword evidence="9" id="KW-0444">Lipid biosynthesis</keyword>
<evidence type="ECO:0000256" key="15">
    <source>
        <dbReference type="ARBA" id="ARBA00023136"/>
    </source>
</evidence>
<dbReference type="GO" id="GO:0005886">
    <property type="term" value="C:plasma membrane"/>
    <property type="evidence" value="ECO:0007669"/>
    <property type="project" value="UniProtKB-SubCell"/>
</dbReference>
<evidence type="ECO:0000256" key="7">
    <source>
        <dbReference type="ARBA" id="ARBA00019373"/>
    </source>
</evidence>
<comment type="catalytic activity">
    <reaction evidence="1 18">
        <text>a 1,2-diacyl-sn-glycero-3-phosphate + CTP + H(+) = a CDP-1,2-diacyl-sn-glycerol + diphosphate</text>
        <dbReference type="Rhea" id="RHEA:16229"/>
        <dbReference type="ChEBI" id="CHEBI:15378"/>
        <dbReference type="ChEBI" id="CHEBI:33019"/>
        <dbReference type="ChEBI" id="CHEBI:37563"/>
        <dbReference type="ChEBI" id="CHEBI:58332"/>
        <dbReference type="ChEBI" id="CHEBI:58608"/>
        <dbReference type="EC" id="2.7.7.41"/>
    </reaction>
</comment>
<proteinExistence type="inferred from homology"/>
<protein>
    <recommendedName>
        <fullName evidence="7 18">Phosphatidate cytidylyltransferase</fullName>
        <ecNumber evidence="6 18">2.7.7.41</ecNumber>
    </recommendedName>
</protein>
<gene>
    <name evidence="20" type="ORF">BEP19_07620</name>
</gene>
<evidence type="ECO:0000313" key="20">
    <source>
        <dbReference type="EMBL" id="RKD24262.1"/>
    </source>
</evidence>
<dbReference type="UniPathway" id="UPA00557">
    <property type="reaction ID" value="UER00614"/>
</dbReference>